<feature type="region of interest" description="Disordered" evidence="1">
    <location>
        <begin position="75"/>
        <end position="107"/>
    </location>
</feature>
<organism evidence="2 3">
    <name type="scientific">Nephila pilipes</name>
    <name type="common">Giant wood spider</name>
    <name type="synonym">Nephila maculata</name>
    <dbReference type="NCBI Taxonomy" id="299642"/>
    <lineage>
        <taxon>Eukaryota</taxon>
        <taxon>Metazoa</taxon>
        <taxon>Ecdysozoa</taxon>
        <taxon>Arthropoda</taxon>
        <taxon>Chelicerata</taxon>
        <taxon>Arachnida</taxon>
        <taxon>Araneae</taxon>
        <taxon>Araneomorphae</taxon>
        <taxon>Entelegynae</taxon>
        <taxon>Araneoidea</taxon>
        <taxon>Nephilidae</taxon>
        <taxon>Nephila</taxon>
    </lineage>
</organism>
<evidence type="ECO:0000313" key="3">
    <source>
        <dbReference type="Proteomes" id="UP000887013"/>
    </source>
</evidence>
<evidence type="ECO:0000256" key="1">
    <source>
        <dbReference type="SAM" id="MobiDB-lite"/>
    </source>
</evidence>
<protein>
    <submittedName>
        <fullName evidence="2">Uncharacterized protein</fullName>
    </submittedName>
</protein>
<dbReference type="AlphaFoldDB" id="A0A8X6R3H8"/>
<reference evidence="2" key="1">
    <citation type="submission" date="2020-08" db="EMBL/GenBank/DDBJ databases">
        <title>Multicomponent nature underlies the extraordinary mechanical properties of spider dragline silk.</title>
        <authorList>
            <person name="Kono N."/>
            <person name="Nakamura H."/>
            <person name="Mori M."/>
            <person name="Yoshida Y."/>
            <person name="Ohtoshi R."/>
            <person name="Malay A.D."/>
            <person name="Moran D.A.P."/>
            <person name="Tomita M."/>
            <person name="Numata K."/>
            <person name="Arakawa K."/>
        </authorList>
    </citation>
    <scope>NUCLEOTIDE SEQUENCE</scope>
</reference>
<evidence type="ECO:0000313" key="2">
    <source>
        <dbReference type="EMBL" id="GFU45205.1"/>
    </source>
</evidence>
<accession>A0A8X6R3H8</accession>
<gene>
    <name evidence="2" type="ORF">NPIL_472801</name>
</gene>
<sequence>MFTIGEWYGHWVSRVLSRNNPPLISTSIHILGTTCSCQLLQPAPPLIQRLLMASGDLCSAGNSITATAPALPPYPPGSYNSSAPDITPAPTAPHPDQRLPPSAGTTHNQRRLLLQRRRIIHLKPDPLPDLRRHISAAAAAGLSLRLHHPPGPPAPPILRRLSARRLNSAPACRCFDGWNGVMHWVHRRIRRNPPAYNSPAPAPAAGLYHHLISASSMASGTA</sequence>
<name>A0A8X6R3H8_NEPPI</name>
<comment type="caution">
    <text evidence="2">The sequence shown here is derived from an EMBL/GenBank/DDBJ whole genome shotgun (WGS) entry which is preliminary data.</text>
</comment>
<keyword evidence="3" id="KW-1185">Reference proteome</keyword>
<proteinExistence type="predicted"/>
<dbReference type="Proteomes" id="UP000887013">
    <property type="component" value="Unassembled WGS sequence"/>
</dbReference>
<dbReference type="EMBL" id="BMAW01132837">
    <property type="protein sequence ID" value="GFU45205.1"/>
    <property type="molecule type" value="Genomic_DNA"/>
</dbReference>